<dbReference type="PANTHER" id="PTHR22069:SF0">
    <property type="entry name" value="RADIAL SPOKE HEAD PROTEIN 9 HOMOLOG"/>
    <property type="match status" value="1"/>
</dbReference>
<feature type="compositionally biased region" description="Gly residues" evidence="11">
    <location>
        <begin position="259"/>
        <end position="268"/>
    </location>
</feature>
<keyword evidence="6" id="KW-0206">Cytoskeleton</keyword>
<evidence type="ECO:0000256" key="7">
    <source>
        <dbReference type="ARBA" id="ARBA00023273"/>
    </source>
</evidence>
<dbReference type="InterPro" id="IPR055316">
    <property type="entry name" value="RSP9"/>
</dbReference>
<dbReference type="GO" id="GO:0062177">
    <property type="term" value="P:radial spoke assembly"/>
    <property type="evidence" value="ECO:0007669"/>
    <property type="project" value="Ensembl"/>
</dbReference>
<dbReference type="GO" id="GO:0120338">
    <property type="term" value="C:radial spoke head 3"/>
    <property type="evidence" value="ECO:0007669"/>
    <property type="project" value="Ensembl"/>
</dbReference>
<dbReference type="GO" id="GO:0060294">
    <property type="term" value="P:cilium movement involved in cell motility"/>
    <property type="evidence" value="ECO:0007669"/>
    <property type="project" value="TreeGrafter"/>
</dbReference>
<evidence type="ECO:0000256" key="9">
    <source>
        <dbReference type="ARBA" id="ARBA00038319"/>
    </source>
</evidence>
<dbReference type="AlphaFoldDB" id="G1M0B2"/>
<accession>G1M0B2</accession>
<proteinExistence type="inferred from homology"/>
<evidence type="ECO:0000256" key="6">
    <source>
        <dbReference type="ARBA" id="ARBA00023212"/>
    </source>
</evidence>
<dbReference type="GO" id="GO:0044458">
    <property type="term" value="P:motile cilium assembly"/>
    <property type="evidence" value="ECO:0007669"/>
    <property type="project" value="TreeGrafter"/>
</dbReference>
<organism evidence="12 13">
    <name type="scientific">Ailuropoda melanoleuca</name>
    <name type="common">Giant panda</name>
    <dbReference type="NCBI Taxonomy" id="9646"/>
    <lineage>
        <taxon>Eukaryota</taxon>
        <taxon>Metazoa</taxon>
        <taxon>Chordata</taxon>
        <taxon>Craniata</taxon>
        <taxon>Vertebrata</taxon>
        <taxon>Euteleostomi</taxon>
        <taxon>Mammalia</taxon>
        <taxon>Eutheria</taxon>
        <taxon>Laurasiatheria</taxon>
        <taxon>Carnivora</taxon>
        <taxon>Caniformia</taxon>
        <taxon>Ursidae</taxon>
        <taxon>Ailuropoda</taxon>
    </lineage>
</organism>
<comment type="similarity">
    <text evidence="9">Belongs to the flagellar radial spoke RSP9 family.</text>
</comment>
<dbReference type="GO" id="GO:0120336">
    <property type="term" value="C:radial spoke head 1"/>
    <property type="evidence" value="ECO:0007669"/>
    <property type="project" value="Ensembl"/>
</dbReference>
<reference evidence="12 13" key="1">
    <citation type="journal article" date="2010" name="Nature">
        <title>The sequence and de novo assembly of the giant panda genome.</title>
        <authorList>
            <person name="Li R."/>
            <person name="Fan W."/>
            <person name="Tian G."/>
            <person name="Zhu H."/>
            <person name="He L."/>
            <person name="Cai J."/>
            <person name="Huang Q."/>
            <person name="Cai Q."/>
            <person name="Li B."/>
            <person name="Bai Y."/>
            <person name="Zhang Z."/>
            <person name="Zhang Y."/>
            <person name="Wang W."/>
            <person name="Li J."/>
            <person name="Wei F."/>
            <person name="Li H."/>
            <person name="Jian M."/>
            <person name="Li J."/>
            <person name="Zhang Z."/>
            <person name="Nielsen R."/>
            <person name="Li D."/>
            <person name="Gu W."/>
            <person name="Yang Z."/>
            <person name="Xuan Z."/>
            <person name="Ryder O.A."/>
            <person name="Leung F.C."/>
            <person name="Zhou Y."/>
            <person name="Cao J."/>
            <person name="Sun X."/>
            <person name="Fu Y."/>
            <person name="Fang X."/>
            <person name="Guo X."/>
            <person name="Wang B."/>
            <person name="Hou R."/>
            <person name="Shen F."/>
            <person name="Mu B."/>
            <person name="Ni P."/>
            <person name="Lin R."/>
            <person name="Qian W."/>
            <person name="Wang G."/>
            <person name="Yu C."/>
            <person name="Nie W."/>
            <person name="Wang J."/>
            <person name="Wu Z."/>
            <person name="Liang H."/>
            <person name="Min J."/>
            <person name="Wu Q."/>
            <person name="Cheng S."/>
            <person name="Ruan J."/>
            <person name="Wang M."/>
            <person name="Shi Z."/>
            <person name="Wen M."/>
            <person name="Liu B."/>
            <person name="Ren X."/>
            <person name="Zheng H."/>
            <person name="Dong D."/>
            <person name="Cook K."/>
            <person name="Shan G."/>
            <person name="Zhang H."/>
            <person name="Kosiol C."/>
            <person name="Xie X."/>
            <person name="Lu Z."/>
            <person name="Zheng H."/>
            <person name="Li Y."/>
            <person name="Steiner C.C."/>
            <person name="Lam T.T."/>
            <person name="Lin S."/>
            <person name="Zhang Q."/>
            <person name="Li G."/>
            <person name="Tian J."/>
            <person name="Gong T."/>
            <person name="Liu H."/>
            <person name="Zhang D."/>
            <person name="Fang L."/>
            <person name="Ye C."/>
            <person name="Zhang J."/>
            <person name="Hu W."/>
            <person name="Xu A."/>
            <person name="Ren Y."/>
            <person name="Zhang G."/>
            <person name="Bruford M.W."/>
            <person name="Li Q."/>
            <person name="Ma L."/>
            <person name="Guo Y."/>
            <person name="An N."/>
            <person name="Hu Y."/>
            <person name="Zheng Y."/>
            <person name="Shi Y."/>
            <person name="Li Z."/>
            <person name="Liu Q."/>
            <person name="Chen Y."/>
            <person name="Zhao J."/>
            <person name="Qu N."/>
            <person name="Zhao S."/>
            <person name="Tian F."/>
            <person name="Wang X."/>
            <person name="Wang H."/>
            <person name="Xu L."/>
            <person name="Liu X."/>
            <person name="Vinar T."/>
            <person name="Wang Y."/>
            <person name="Lam T.W."/>
            <person name="Yiu S.M."/>
            <person name="Liu S."/>
            <person name="Zhang H."/>
            <person name="Li D."/>
            <person name="Huang Y."/>
            <person name="Wang X."/>
            <person name="Yang G."/>
            <person name="Jiang Z."/>
            <person name="Wang J."/>
            <person name="Qin N."/>
            <person name="Li L."/>
            <person name="Li J."/>
            <person name="Bolund L."/>
            <person name="Kristiansen K."/>
            <person name="Wong G.K."/>
            <person name="Olson M."/>
            <person name="Zhang X."/>
            <person name="Li S."/>
            <person name="Yang H."/>
            <person name="Wang J."/>
            <person name="Wang J."/>
        </authorList>
    </citation>
    <scope>NUCLEOTIDE SEQUENCE [LARGE SCALE GENOMIC DNA]</scope>
</reference>
<name>G1M0B2_AILME</name>
<dbReference type="Proteomes" id="UP000008912">
    <property type="component" value="Unassembled WGS sequence"/>
</dbReference>
<evidence type="ECO:0000256" key="10">
    <source>
        <dbReference type="ARBA" id="ARBA00041080"/>
    </source>
</evidence>
<evidence type="ECO:0000256" key="2">
    <source>
        <dbReference type="ARBA" id="ARBA00022490"/>
    </source>
</evidence>
<keyword evidence="5" id="KW-0969">Cilium</keyword>
<dbReference type="HOGENOM" id="CLU_079530_0_0_1"/>
<evidence type="ECO:0000256" key="11">
    <source>
        <dbReference type="SAM" id="MobiDB-lite"/>
    </source>
</evidence>
<evidence type="ECO:0000256" key="3">
    <source>
        <dbReference type="ARBA" id="ARBA00022794"/>
    </source>
</evidence>
<dbReference type="eggNOG" id="ENOG502QR99">
    <property type="taxonomic scope" value="Eukaryota"/>
</dbReference>
<gene>
    <name evidence="12" type="primary">RSPH9</name>
</gene>
<comment type="subcellular location">
    <subcellularLocation>
        <location evidence="8">Cell projection</location>
        <location evidence="8">Kinocilium</location>
    </subcellularLocation>
    <subcellularLocation>
        <location evidence="1">Cytoplasm</location>
        <location evidence="1">Cytoskeleton</location>
        <location evidence="1">Flagellum axoneme</location>
    </subcellularLocation>
</comment>
<evidence type="ECO:0000256" key="4">
    <source>
        <dbReference type="ARBA" id="ARBA00022846"/>
    </source>
</evidence>
<keyword evidence="7" id="KW-0966">Cell projection</keyword>
<dbReference type="GO" id="GO:0060091">
    <property type="term" value="C:kinocilium"/>
    <property type="evidence" value="ECO:0007669"/>
    <property type="project" value="UniProtKB-SubCell"/>
</dbReference>
<dbReference type="GeneTree" id="ENSGT00390000018686"/>
<feature type="region of interest" description="Disordered" evidence="11">
    <location>
        <begin position="251"/>
        <end position="272"/>
    </location>
</feature>
<dbReference type="InParanoid" id="G1M0B2"/>
<reference evidence="12" key="3">
    <citation type="submission" date="2025-09" db="UniProtKB">
        <authorList>
            <consortium name="Ensembl"/>
        </authorList>
    </citation>
    <scope>IDENTIFICATION</scope>
</reference>
<keyword evidence="13" id="KW-1185">Reference proteome</keyword>
<evidence type="ECO:0000256" key="8">
    <source>
        <dbReference type="ARBA" id="ARBA00037822"/>
    </source>
</evidence>
<evidence type="ECO:0000256" key="1">
    <source>
        <dbReference type="ARBA" id="ARBA00004611"/>
    </source>
</evidence>
<dbReference type="GO" id="GO:1904158">
    <property type="term" value="P:axonemal central apparatus assembly"/>
    <property type="evidence" value="ECO:0007669"/>
    <property type="project" value="Ensembl"/>
</dbReference>
<evidence type="ECO:0000313" key="13">
    <source>
        <dbReference type="Proteomes" id="UP000008912"/>
    </source>
</evidence>
<dbReference type="STRING" id="9646.ENSAMEP00000012772"/>
<evidence type="ECO:0000256" key="5">
    <source>
        <dbReference type="ARBA" id="ARBA00023069"/>
    </source>
</evidence>
<reference evidence="12" key="2">
    <citation type="submission" date="2025-08" db="UniProtKB">
        <authorList>
            <consortium name="Ensembl"/>
        </authorList>
    </citation>
    <scope>IDENTIFICATION</scope>
</reference>
<keyword evidence="2" id="KW-0963">Cytoplasm</keyword>
<protein>
    <recommendedName>
        <fullName evidence="10">Radial spoke head protein 9 homolog</fullName>
    </recommendedName>
</protein>
<keyword evidence="3" id="KW-0970">Cilium biogenesis/degradation</keyword>
<dbReference type="PANTHER" id="PTHR22069">
    <property type="entry name" value="MITOCHONDRIAL RIBOSOMAL PROTEIN S18"/>
    <property type="match status" value="1"/>
</dbReference>
<keyword evidence="4" id="KW-0282">Flagellum</keyword>
<dbReference type="Ensembl" id="ENSAMET00000013312.2">
    <property type="protein sequence ID" value="ENSAMEP00000012772.2"/>
    <property type="gene ID" value="ENSAMEG00000012125.2"/>
</dbReference>
<dbReference type="GO" id="GO:0036126">
    <property type="term" value="C:sperm flagellum"/>
    <property type="evidence" value="ECO:0007669"/>
    <property type="project" value="Ensembl"/>
</dbReference>
<sequence length="348" mass="38402">MDAESLLLSLELASGSGQGLSPDRRASLLTSLTLVKRDYRYDRVLFWGRILGLVADYYIAQGLSEDQLAPRKTLYSLNCMEWSLLPPATEEMVVQTSVVKGRFMGDPSHEYEHTELQKTNEGDKVFEEEVVVQIKEETRLVSVIDQIDKAVAVIPRGALFKTPFGPIHVNRTFEGLSLSEAKKLSSYFHFREPVGLRNKTLLEKADLDPSLDFMDSLEHDIPKGNSLGLGGHCICPQVRAVCPAPCHSPWRSKPRARAGTGGSPGFLEGGDFPRAQSRARLIINSRPMSADKRKPCLPCDSTDRTSLNASLDFHSPLEGGRLGILSQTSLKTSLKILATRASHLSVWG</sequence>
<evidence type="ECO:0000313" key="12">
    <source>
        <dbReference type="Ensembl" id="ENSAMEP00000012772.2"/>
    </source>
</evidence>